<feature type="compositionally biased region" description="Pro residues" evidence="9">
    <location>
        <begin position="327"/>
        <end position="346"/>
    </location>
</feature>
<evidence type="ECO:0000313" key="10">
    <source>
        <dbReference type="EMBL" id="KAG9329130.1"/>
    </source>
</evidence>
<dbReference type="GO" id="GO:0004674">
    <property type="term" value="F:protein serine/threonine kinase activity"/>
    <property type="evidence" value="ECO:0007669"/>
    <property type="project" value="UniProtKB-KW"/>
</dbReference>
<feature type="compositionally biased region" description="Polar residues" evidence="9">
    <location>
        <begin position="777"/>
        <end position="791"/>
    </location>
</feature>
<feature type="non-terminal residue" evidence="10">
    <location>
        <position position="947"/>
    </location>
</feature>
<evidence type="ECO:0000256" key="7">
    <source>
        <dbReference type="ARBA" id="ARBA00047899"/>
    </source>
</evidence>
<feature type="compositionally biased region" description="Gly residues" evidence="9">
    <location>
        <begin position="83"/>
        <end position="97"/>
    </location>
</feature>
<feature type="compositionally biased region" description="Low complexity" evidence="9">
    <location>
        <begin position="766"/>
        <end position="776"/>
    </location>
</feature>
<feature type="compositionally biased region" description="Polar residues" evidence="9">
    <location>
        <begin position="116"/>
        <end position="126"/>
    </location>
</feature>
<feature type="compositionally biased region" description="Polar residues" evidence="9">
    <location>
        <begin position="723"/>
        <end position="733"/>
    </location>
</feature>
<sequence length="947" mass="102376">KITKPAAKYGVPLTVRKPSDRKPQVRHKPEGARKKRMEQMEKDRKQREQVLLLKAGQMKRFEREKLNRINRAREQGWRHVLSSGGGGSPERKFFGGGGGVAVAPAPVAGLAPLSGSSKSQLEQQHPTPEHSPKLQPKEGTRASGDSPIRGVPAAAGPVLSNGPACLHDNGPAHLPDNGPTRLPVHEAVKRELRRLELVTRHANANRQRGMAAAERARQVEEFWQRKREAMLNKARAEGQLVRALLFLLPLPPKSKPNKEEEEYLARLRQIRLQNFNERQQIKARLRGEKYDSDGSDSQESSDEAQLRRKKIEALKLVSRGVKIAPSGPGPSLPDPTPRAPPSPKPVAPAISMTAALKDVGAELALAQHRVEDPGKPAGAALQSEKREILRRLNQNLKVQSEEGEEPAQPVPPPHSAPDDRPPTGGDRKRWGEAGAPPILPAAQFTLGDTATCTGVQVASPEDRPPTAERKRWEAGAPPVLSVAQQTLEETCLRTADTRVLKVLEEAELQPVTLLLKNTTVGLSGVDKTGSGTKPETSTMQPEPSPGNVLQNLQPGFVLHPGSEMQNAEPSSGSEGQKAEPGLGSEEQKAEPGLGSEERKAELGLGPEEQKAEPGLGSEGQKAEPGLGSEEQKAEPGLGSEGQKAEPGLQKDQGPLSLTSSASPPAGPLRDTEEPEDVEVEILAECPRQAPKPPAGVLQAWDSGHPNPPQQGPAECSKAPAEVSTEQESAGKSPQHSKDGGGEEVALEPLFRRLCSPARRRAVALALLGSQSSQSSQEDNASLASRSRSVSPVRQKDKDSLLIGLSTGLFDANNPKEPSEEEEEEEEDEEGGSNGSPPNEVEGPSLEPVSNGLHEEEEEEEEHHSSESDLNEEWQSVRKRRRAKLTIRTASSAAWRSFAIHEDEDETIDLGSSLVQNILGPEHQQLYPKILHLVMADGVYQEDNDEEE</sequence>
<evidence type="ECO:0000256" key="8">
    <source>
        <dbReference type="ARBA" id="ARBA00048679"/>
    </source>
</evidence>
<proteinExistence type="predicted"/>
<name>A0A8T2MPT1_9TELE</name>
<dbReference type="GO" id="GO:0005524">
    <property type="term" value="F:ATP binding"/>
    <property type="evidence" value="ECO:0007669"/>
    <property type="project" value="UniProtKB-KW"/>
</dbReference>
<feature type="region of interest" description="Disordered" evidence="9">
    <location>
        <begin position="319"/>
        <end position="351"/>
    </location>
</feature>
<reference evidence="10" key="1">
    <citation type="thesis" date="2021" institute="BYU ScholarsArchive" country="Provo, UT, USA">
        <title>Applications of and Algorithms for Genome Assembly and Genomic Analyses with an Emphasis on Marine Teleosts.</title>
        <authorList>
            <person name="Pickett B.D."/>
        </authorList>
    </citation>
    <scope>NUCLEOTIDE SEQUENCE</scope>
    <source>
        <strain evidence="10">HI-2016</strain>
    </source>
</reference>
<feature type="region of interest" description="Disordered" evidence="9">
    <location>
        <begin position="1"/>
        <end position="47"/>
    </location>
</feature>
<dbReference type="AlphaFoldDB" id="A0A8T2MPT1"/>
<feature type="region of interest" description="Disordered" evidence="9">
    <location>
        <begin position="519"/>
        <end position="744"/>
    </location>
</feature>
<feature type="region of interest" description="Disordered" evidence="9">
    <location>
        <begin position="766"/>
        <end position="881"/>
    </location>
</feature>
<feature type="region of interest" description="Disordered" evidence="9">
    <location>
        <begin position="369"/>
        <end position="437"/>
    </location>
</feature>
<accession>A0A8T2MPT1</accession>
<evidence type="ECO:0000256" key="4">
    <source>
        <dbReference type="ARBA" id="ARBA00022741"/>
    </source>
</evidence>
<feature type="compositionally biased region" description="Basic and acidic residues" evidence="9">
    <location>
        <begin position="585"/>
        <end position="611"/>
    </location>
</feature>
<gene>
    <name evidence="10" type="ORF">JZ751_007545</name>
</gene>
<evidence type="ECO:0000256" key="5">
    <source>
        <dbReference type="ARBA" id="ARBA00022777"/>
    </source>
</evidence>
<feature type="compositionally biased region" description="Basic and acidic residues" evidence="9">
    <location>
        <begin position="17"/>
        <end position="47"/>
    </location>
</feature>
<feature type="compositionally biased region" description="Acidic residues" evidence="9">
    <location>
        <begin position="293"/>
        <end position="302"/>
    </location>
</feature>
<feature type="region of interest" description="Disordered" evidence="9">
    <location>
        <begin position="285"/>
        <end position="306"/>
    </location>
</feature>
<keyword evidence="4" id="KW-0547">Nucleotide-binding</keyword>
<feature type="region of interest" description="Disordered" evidence="9">
    <location>
        <begin position="455"/>
        <end position="477"/>
    </location>
</feature>
<comment type="caution">
    <text evidence="10">The sequence shown here is derived from an EMBL/GenBank/DDBJ whole genome shotgun (WGS) entry which is preliminary data.</text>
</comment>
<evidence type="ECO:0000256" key="9">
    <source>
        <dbReference type="SAM" id="MobiDB-lite"/>
    </source>
</evidence>
<keyword evidence="5" id="KW-0418">Kinase</keyword>
<evidence type="ECO:0000256" key="3">
    <source>
        <dbReference type="ARBA" id="ARBA00022679"/>
    </source>
</evidence>
<comment type="catalytic activity">
    <reaction evidence="7">
        <text>L-threonyl-[protein] + ATP = O-phospho-L-threonyl-[protein] + ADP + H(+)</text>
        <dbReference type="Rhea" id="RHEA:46608"/>
        <dbReference type="Rhea" id="RHEA-COMP:11060"/>
        <dbReference type="Rhea" id="RHEA-COMP:11605"/>
        <dbReference type="ChEBI" id="CHEBI:15378"/>
        <dbReference type="ChEBI" id="CHEBI:30013"/>
        <dbReference type="ChEBI" id="CHEBI:30616"/>
        <dbReference type="ChEBI" id="CHEBI:61977"/>
        <dbReference type="ChEBI" id="CHEBI:456216"/>
        <dbReference type="EC" id="2.7.11.1"/>
    </reaction>
</comment>
<evidence type="ECO:0000256" key="1">
    <source>
        <dbReference type="ARBA" id="ARBA00012513"/>
    </source>
</evidence>
<dbReference type="EMBL" id="JAFBMS010001457">
    <property type="protein sequence ID" value="KAG9329130.1"/>
    <property type="molecule type" value="Genomic_DNA"/>
</dbReference>
<comment type="catalytic activity">
    <reaction evidence="8">
        <text>L-seryl-[protein] + ATP = O-phospho-L-seryl-[protein] + ADP + H(+)</text>
        <dbReference type="Rhea" id="RHEA:17989"/>
        <dbReference type="Rhea" id="RHEA-COMP:9863"/>
        <dbReference type="Rhea" id="RHEA-COMP:11604"/>
        <dbReference type="ChEBI" id="CHEBI:15378"/>
        <dbReference type="ChEBI" id="CHEBI:29999"/>
        <dbReference type="ChEBI" id="CHEBI:30616"/>
        <dbReference type="ChEBI" id="CHEBI:83421"/>
        <dbReference type="ChEBI" id="CHEBI:456216"/>
        <dbReference type="EC" id="2.7.11.1"/>
    </reaction>
</comment>
<evidence type="ECO:0000256" key="6">
    <source>
        <dbReference type="ARBA" id="ARBA00022840"/>
    </source>
</evidence>
<keyword evidence="6" id="KW-0067">ATP-binding</keyword>
<feature type="compositionally biased region" description="Acidic residues" evidence="9">
    <location>
        <begin position="672"/>
        <end position="681"/>
    </location>
</feature>
<feature type="compositionally biased region" description="Polar residues" evidence="9">
    <location>
        <begin position="563"/>
        <end position="574"/>
    </location>
</feature>
<evidence type="ECO:0000313" key="11">
    <source>
        <dbReference type="Proteomes" id="UP000824540"/>
    </source>
</evidence>
<feature type="region of interest" description="Disordered" evidence="9">
    <location>
        <begin position="77"/>
        <end position="97"/>
    </location>
</feature>
<feature type="compositionally biased region" description="Acidic residues" evidence="9">
    <location>
        <begin position="818"/>
        <end position="830"/>
    </location>
</feature>
<protein>
    <recommendedName>
        <fullName evidence="1">non-specific serine/threonine protein kinase</fullName>
        <ecNumber evidence="1">2.7.11.1</ecNumber>
    </recommendedName>
</protein>
<dbReference type="InterPro" id="IPR051131">
    <property type="entry name" value="NEK_Ser/Thr_kinase_NIMA"/>
</dbReference>
<feature type="compositionally biased region" description="Polar residues" evidence="9">
    <location>
        <begin position="529"/>
        <end position="553"/>
    </location>
</feature>
<keyword evidence="2" id="KW-0723">Serine/threonine-protein kinase</keyword>
<dbReference type="Proteomes" id="UP000824540">
    <property type="component" value="Unassembled WGS sequence"/>
</dbReference>
<evidence type="ECO:0000256" key="2">
    <source>
        <dbReference type="ARBA" id="ARBA00022527"/>
    </source>
</evidence>
<dbReference type="PANTHER" id="PTHR44899">
    <property type="entry name" value="CAMK FAMILY PROTEIN KINASE"/>
    <property type="match status" value="1"/>
</dbReference>
<dbReference type="PANTHER" id="PTHR44899:SF4">
    <property type="entry name" value="SERINE_THREONINE-PROTEIN KINASE NEK1"/>
    <property type="match status" value="1"/>
</dbReference>
<feature type="region of interest" description="Disordered" evidence="9">
    <location>
        <begin position="111"/>
        <end position="149"/>
    </location>
</feature>
<feature type="compositionally biased region" description="Basic and acidic residues" evidence="9">
    <location>
        <begin position="127"/>
        <end position="140"/>
    </location>
</feature>
<dbReference type="EC" id="2.7.11.1" evidence="1"/>
<keyword evidence="3" id="KW-0808">Transferase</keyword>
<organism evidence="10 11">
    <name type="scientific">Albula glossodonta</name>
    <name type="common">roundjaw bonefish</name>
    <dbReference type="NCBI Taxonomy" id="121402"/>
    <lineage>
        <taxon>Eukaryota</taxon>
        <taxon>Metazoa</taxon>
        <taxon>Chordata</taxon>
        <taxon>Craniata</taxon>
        <taxon>Vertebrata</taxon>
        <taxon>Euteleostomi</taxon>
        <taxon>Actinopterygii</taxon>
        <taxon>Neopterygii</taxon>
        <taxon>Teleostei</taxon>
        <taxon>Albuliformes</taxon>
        <taxon>Albulidae</taxon>
        <taxon>Albula</taxon>
    </lineage>
</organism>
<keyword evidence="11" id="KW-1185">Reference proteome</keyword>
<feature type="compositionally biased region" description="Basic and acidic residues" evidence="9">
    <location>
        <begin position="416"/>
        <end position="431"/>
    </location>
</feature>
<dbReference type="OrthoDB" id="248923at2759"/>
<feature type="compositionally biased region" description="Basic and acidic residues" evidence="9">
    <location>
        <begin position="460"/>
        <end position="473"/>
    </location>
</feature>
<feature type="compositionally biased region" description="Low complexity" evidence="9">
    <location>
        <begin position="653"/>
        <end position="663"/>
    </location>
</feature>